<proteinExistence type="predicted"/>
<protein>
    <submittedName>
        <fullName evidence="1">UvsY</fullName>
    </submittedName>
</protein>
<accession>A0A345AWJ4</accession>
<dbReference type="EMBL" id="MH512890">
    <property type="protein sequence ID" value="AXF41277.1"/>
    <property type="molecule type" value="Genomic_DNA"/>
</dbReference>
<gene>
    <name evidence="1" type="primary">uvsY</name>
    <name evidence="1" type="ORF">S-TIM4_ORF_141</name>
</gene>
<dbReference type="GeneID" id="54997256"/>
<reference evidence="1 2" key="1">
    <citation type="journal article" date="2011" name="Nature">
        <title>Genomic island variability facilitates Prochlorococcus-virus coexistence.</title>
        <authorList>
            <person name="Avrani S."/>
            <person name="Wurtzel O."/>
            <person name="Sharon I."/>
            <person name="Sorek R."/>
            <person name="Lindell D."/>
        </authorList>
    </citation>
    <scope>NUCLEOTIDE SEQUENCE [LARGE SCALE GENOMIC DNA]</scope>
</reference>
<evidence type="ECO:0000313" key="2">
    <source>
        <dbReference type="Proteomes" id="UP000257501"/>
    </source>
</evidence>
<dbReference type="KEGG" id="vg:54997256"/>
<dbReference type="Pfam" id="PF11056">
    <property type="entry name" value="UvsY"/>
    <property type="match status" value="1"/>
</dbReference>
<sequence>MNLEQFQEMWKKDSVIDGDLYCEESTKIPQLHMKYMEYHNTFSLMKKERELEMKRLIKEKWLYYKGKAPSSVYKETPFDFKLTTKEEINMFIEADDAICKLQFKIDYIEQVLLYLDSILRMINNRNFQIKNAIEWEKFKNGF</sequence>
<dbReference type="RefSeq" id="YP_009806398.1">
    <property type="nucleotide sequence ID" value="NC_048015.1"/>
</dbReference>
<dbReference type="InterPro" id="IPR021289">
    <property type="entry name" value="UvsY"/>
</dbReference>
<name>A0A345AWJ4_9CAUD</name>
<dbReference type="Proteomes" id="UP000257501">
    <property type="component" value="Segment"/>
</dbReference>
<keyword evidence="2" id="KW-1185">Reference proteome</keyword>
<organism evidence="1 2">
    <name type="scientific">Cyanophage S-TIM4</name>
    <dbReference type="NCBI Taxonomy" id="1048189"/>
    <lineage>
        <taxon>Viruses</taxon>
        <taxon>Duplodnaviria</taxon>
        <taxon>Heunggongvirae</taxon>
        <taxon>Uroviricota</taxon>
        <taxon>Caudoviricetes</taxon>
        <taxon>Pantevenvirales</taxon>
        <taxon>Kyanoviridae</taxon>
        <taxon>Thaumasvirus</taxon>
        <taxon>Thaumasvirus stim4</taxon>
    </lineage>
</organism>
<evidence type="ECO:0000313" key="1">
    <source>
        <dbReference type="EMBL" id="AXF41277.1"/>
    </source>
</evidence>